<dbReference type="GO" id="GO:0140664">
    <property type="term" value="F:ATP-dependent DNA damage sensor activity"/>
    <property type="evidence" value="ECO:0007669"/>
    <property type="project" value="InterPro"/>
</dbReference>
<dbReference type="PROSITE" id="PS50162">
    <property type="entry name" value="RECA_2"/>
    <property type="match status" value="1"/>
</dbReference>
<dbReference type="GO" id="GO:0005524">
    <property type="term" value="F:ATP binding"/>
    <property type="evidence" value="ECO:0007669"/>
    <property type="project" value="InterPro"/>
</dbReference>
<feature type="domain" description="RecA family profile 1" evidence="2">
    <location>
        <begin position="335"/>
        <end position="520"/>
    </location>
</feature>
<dbReference type="Proteomes" id="UP000652761">
    <property type="component" value="Unassembled WGS sequence"/>
</dbReference>
<reference evidence="3" key="1">
    <citation type="submission" date="2017-07" db="EMBL/GenBank/DDBJ databases">
        <title>Taro Niue Genome Assembly and Annotation.</title>
        <authorList>
            <person name="Atibalentja N."/>
            <person name="Keating K."/>
            <person name="Fields C.J."/>
        </authorList>
    </citation>
    <scope>NUCLEOTIDE SEQUENCE</scope>
    <source>
        <strain evidence="3">Niue_2</strain>
        <tissue evidence="3">Leaf</tissue>
    </source>
</reference>
<feature type="non-terminal residue" evidence="3">
    <location>
        <position position="1"/>
    </location>
</feature>
<dbReference type="Gene3D" id="3.40.50.300">
    <property type="entry name" value="P-loop containing nucleotide triphosphate hydrolases"/>
    <property type="match status" value="2"/>
</dbReference>
<feature type="region of interest" description="Disordered" evidence="1">
    <location>
        <begin position="100"/>
        <end position="123"/>
    </location>
</feature>
<dbReference type="GO" id="GO:0003677">
    <property type="term" value="F:DNA binding"/>
    <property type="evidence" value="ECO:0007669"/>
    <property type="project" value="InterPro"/>
</dbReference>
<dbReference type="InterPro" id="IPR020588">
    <property type="entry name" value="RecA_ATP-bd"/>
</dbReference>
<gene>
    <name evidence="3" type="ORF">Taro_012906</name>
</gene>
<dbReference type="PRINTS" id="PR01874">
    <property type="entry name" value="DNAREPAIRADA"/>
</dbReference>
<dbReference type="EMBL" id="NMUH01000508">
    <property type="protein sequence ID" value="MQL80453.1"/>
    <property type="molecule type" value="Genomic_DNA"/>
</dbReference>
<dbReference type="PANTHER" id="PTHR32472">
    <property type="entry name" value="DNA REPAIR PROTEIN RADA"/>
    <property type="match status" value="1"/>
</dbReference>
<dbReference type="AlphaFoldDB" id="A0A843UH49"/>
<dbReference type="PANTHER" id="PTHR32472:SF10">
    <property type="entry name" value="DNA REPAIR PROTEIN RADA-LIKE PROTEIN"/>
    <property type="match status" value="1"/>
</dbReference>
<sequence length="717" mass="77151">FSKLRGLLCFPKNPGARNPKETPATTIDAPLPSSSDSSMQTAYRSVPRILGMHSLRRLLQRKVLFGPTGIGFASSSAPSAAKTAGIRCLSRRFCSSGWGAVNRADRSSDEEPEGSSGADDPGAARKVWTFYDPLEGNLVTRVAEEDGGVEDKPGEVDESTQMGRTVQKVPVARDRKVEADAGKEYKKSVFSSSGSNSSWVSTARRKSGKTKVSWVCENCGATPGQWWGTCQSCQATNTIRQFTESASRRSTGFEVSEAATRSWLPQGMGEAVPQSLVEVNKGMNQLEWRIPLTGHFGMEISRVLGGGLVPGSLVLVGGDPGVGKSTMLLQMAACLAEGFDSKSPERVIYVSGEEVSSLVLVGGDPGVGKSTMLLQMAASLAEGFDSKSSERVIYVSGEESIDQIGNRADRMRISTPELYLYSSTDIEVLASNGYFQKDFIVVVGPLIIKASLTLAVLFQDILEKIRVFSPRALIVDSIQTVYLSGVAGSAGNIMQVKECTSALLRFAKQTNIPVLLIGHVTKTGDIAGPRILEHIVDVVLYLELGVFEMSETGLQAVLNPSELFLSENHSDSEVLAGLAVAVIVDGSRTFLIEIQALCVSGSTVARQVNGVPANRADMIISCLKLSTVLMKQAGLKLQDMSIFLNVVSGFKLTETAGDLAVAMAICSRNLNGYPIPMPQALAQISQVLWQFLVFWKYLFRMMLHLSVRSALAVNFAR</sequence>
<dbReference type="InterPro" id="IPR020568">
    <property type="entry name" value="Ribosomal_Su5_D2-typ_SF"/>
</dbReference>
<evidence type="ECO:0000313" key="4">
    <source>
        <dbReference type="Proteomes" id="UP000652761"/>
    </source>
</evidence>
<comment type="caution">
    <text evidence="3">The sequence shown here is derived from an EMBL/GenBank/DDBJ whole genome shotgun (WGS) entry which is preliminary data.</text>
</comment>
<evidence type="ECO:0000259" key="2">
    <source>
        <dbReference type="PROSITE" id="PS50162"/>
    </source>
</evidence>
<dbReference type="SUPFAM" id="SSF52540">
    <property type="entry name" value="P-loop containing nucleoside triphosphate hydrolases"/>
    <property type="match status" value="2"/>
</dbReference>
<organism evidence="3 4">
    <name type="scientific">Colocasia esculenta</name>
    <name type="common">Wild taro</name>
    <name type="synonym">Arum esculentum</name>
    <dbReference type="NCBI Taxonomy" id="4460"/>
    <lineage>
        <taxon>Eukaryota</taxon>
        <taxon>Viridiplantae</taxon>
        <taxon>Streptophyta</taxon>
        <taxon>Embryophyta</taxon>
        <taxon>Tracheophyta</taxon>
        <taxon>Spermatophyta</taxon>
        <taxon>Magnoliopsida</taxon>
        <taxon>Liliopsida</taxon>
        <taxon>Araceae</taxon>
        <taxon>Aroideae</taxon>
        <taxon>Colocasieae</taxon>
        <taxon>Colocasia</taxon>
    </lineage>
</organism>
<name>A0A843UH49_COLES</name>
<dbReference type="InterPro" id="IPR027417">
    <property type="entry name" value="P-loop_NTPase"/>
</dbReference>
<accession>A0A843UH49</accession>
<evidence type="ECO:0000256" key="1">
    <source>
        <dbReference type="SAM" id="MobiDB-lite"/>
    </source>
</evidence>
<dbReference type="Pfam" id="PF13481">
    <property type="entry name" value="AAA_25"/>
    <property type="match status" value="2"/>
</dbReference>
<dbReference type="SUPFAM" id="SSF54211">
    <property type="entry name" value="Ribosomal protein S5 domain 2-like"/>
    <property type="match status" value="1"/>
</dbReference>
<dbReference type="GO" id="GO:0000725">
    <property type="term" value="P:recombinational repair"/>
    <property type="evidence" value="ECO:0007669"/>
    <property type="project" value="TreeGrafter"/>
</dbReference>
<evidence type="ECO:0000313" key="3">
    <source>
        <dbReference type="EMBL" id="MQL80453.1"/>
    </source>
</evidence>
<keyword evidence="4" id="KW-1185">Reference proteome</keyword>
<proteinExistence type="predicted"/>
<protein>
    <recommendedName>
        <fullName evidence="2">RecA family profile 1 domain-containing protein</fullName>
    </recommendedName>
</protein>
<feature type="region of interest" description="Disordered" evidence="1">
    <location>
        <begin position="12"/>
        <end position="39"/>
    </location>
</feature>
<dbReference type="InterPro" id="IPR003593">
    <property type="entry name" value="AAA+_ATPase"/>
</dbReference>
<dbReference type="SMART" id="SM00382">
    <property type="entry name" value="AAA"/>
    <property type="match status" value="1"/>
</dbReference>
<dbReference type="OrthoDB" id="41505at2759"/>